<protein>
    <submittedName>
        <fullName evidence="4">Phosphate binding protein</fullName>
    </submittedName>
</protein>
<dbReference type="Proteomes" id="UP000198882">
    <property type="component" value="Unassembled WGS sequence"/>
</dbReference>
<organism evidence="4 5">
    <name type="scientific">Natronorubrum texcoconense</name>
    <dbReference type="NCBI Taxonomy" id="1095776"/>
    <lineage>
        <taxon>Archaea</taxon>
        <taxon>Methanobacteriati</taxon>
        <taxon>Methanobacteriota</taxon>
        <taxon>Stenosarchaea group</taxon>
        <taxon>Halobacteria</taxon>
        <taxon>Halobacteriales</taxon>
        <taxon>Natrialbaceae</taxon>
        <taxon>Natronorubrum</taxon>
    </lineage>
</organism>
<dbReference type="Gene3D" id="3.40.190.10">
    <property type="entry name" value="Periplasmic binding protein-like II"/>
    <property type="match status" value="3"/>
</dbReference>
<accession>A0A1G9F734</accession>
<dbReference type="InterPro" id="IPR019546">
    <property type="entry name" value="TAT_signal_bac_arc"/>
</dbReference>
<dbReference type="PANTHER" id="PTHR30570">
    <property type="entry name" value="PERIPLASMIC PHOSPHATE BINDING COMPONENT OF PHOSPHATE ABC TRANSPORTER"/>
    <property type="match status" value="1"/>
</dbReference>
<dbReference type="Pfam" id="PF12849">
    <property type="entry name" value="PBP_like_2"/>
    <property type="match status" value="1"/>
</dbReference>
<dbReference type="SUPFAM" id="SSF53850">
    <property type="entry name" value="Periplasmic binding protein-like II"/>
    <property type="match status" value="2"/>
</dbReference>
<feature type="compositionally biased region" description="Acidic residues" evidence="2">
    <location>
        <begin position="342"/>
        <end position="358"/>
    </location>
</feature>
<dbReference type="RefSeq" id="WP_217636388.1">
    <property type="nucleotide sequence ID" value="NZ_FNFE01000007.1"/>
</dbReference>
<dbReference type="AlphaFoldDB" id="A0A1G9F734"/>
<dbReference type="InterPro" id="IPR006311">
    <property type="entry name" value="TAT_signal"/>
</dbReference>
<feature type="region of interest" description="Disordered" evidence="2">
    <location>
        <begin position="339"/>
        <end position="358"/>
    </location>
</feature>
<dbReference type="PANTHER" id="PTHR30570:SF1">
    <property type="entry name" value="PHOSPHATE-BINDING PROTEIN PSTS"/>
    <property type="match status" value="1"/>
</dbReference>
<dbReference type="OrthoDB" id="53390at2157"/>
<dbReference type="InterPro" id="IPR050811">
    <property type="entry name" value="Phosphate_ABC_transporter"/>
</dbReference>
<keyword evidence="5" id="KW-1185">Reference proteome</keyword>
<evidence type="ECO:0000259" key="3">
    <source>
        <dbReference type="Pfam" id="PF12849"/>
    </source>
</evidence>
<gene>
    <name evidence="4" type="ORF">SAMN04515672_4110</name>
</gene>
<keyword evidence="1" id="KW-0732">Signal</keyword>
<dbReference type="EMBL" id="FNFE01000007">
    <property type="protein sequence ID" value="SDK84186.1"/>
    <property type="molecule type" value="Genomic_DNA"/>
</dbReference>
<dbReference type="NCBIfam" id="TIGR01409">
    <property type="entry name" value="TAT_signal_seq"/>
    <property type="match status" value="1"/>
</dbReference>
<evidence type="ECO:0000256" key="2">
    <source>
        <dbReference type="SAM" id="MobiDB-lite"/>
    </source>
</evidence>
<evidence type="ECO:0000256" key="1">
    <source>
        <dbReference type="ARBA" id="ARBA00022729"/>
    </source>
</evidence>
<evidence type="ECO:0000313" key="4">
    <source>
        <dbReference type="EMBL" id="SDK84186.1"/>
    </source>
</evidence>
<dbReference type="InterPro" id="IPR024370">
    <property type="entry name" value="PBP_domain"/>
</dbReference>
<dbReference type="PROSITE" id="PS51318">
    <property type="entry name" value="TAT"/>
    <property type="match status" value="1"/>
</dbReference>
<proteinExistence type="predicted"/>
<reference evidence="5" key="1">
    <citation type="submission" date="2016-10" db="EMBL/GenBank/DDBJ databases">
        <authorList>
            <person name="Varghese N."/>
            <person name="Submissions S."/>
        </authorList>
    </citation>
    <scope>NUCLEOTIDE SEQUENCE [LARGE SCALE GENOMIC DNA]</scope>
    <source>
        <strain evidence="5">B4,CECT 8067,JCM 17497</strain>
    </source>
</reference>
<evidence type="ECO:0000313" key="5">
    <source>
        <dbReference type="Proteomes" id="UP000198882"/>
    </source>
</evidence>
<name>A0A1G9F734_9EURY</name>
<dbReference type="STRING" id="1095776.SAMN04515672_4110"/>
<sequence length="358" mass="39333">MTDNTSETGRTGVASRRNFLVGTGAAGVVALAGCSSFLERQAETDAVLSTVAVESDEDGEYYHPTQENIESGVYSPLTRPLFIYVNHASLEEKPDTLATYVQHYFEGQHDFSREAGYYAATDEVRDGNIETFDTVLEDLGIDPDPDAVDDDIDCSGSNTVAPVTDTAGESFENEYPGANVFVDPEGTGAGFQAFAEGDSDVQSASREILDEEAEIAEANGVEYSHYEIGWDGLSVVKHGENDWLDEISIENLHAVWQYESDVTYWNDIDDDYPDEEIELWGRDSDSGTFDYFTREINGEIGSIRTDYSAHTHTDSIMEGVADNQYALGWGGVGYFQALGGEPGEDEFEVEESDDEDDE</sequence>
<feature type="domain" description="PBP" evidence="3">
    <location>
        <begin position="147"/>
        <end position="328"/>
    </location>
</feature>